<proteinExistence type="predicted"/>
<dbReference type="EMBL" id="CM007899">
    <property type="protein sequence ID" value="OTG12180.1"/>
    <property type="molecule type" value="Genomic_DNA"/>
</dbReference>
<sequence>MLTESQGPHHNAINRLIFRLVSSLASSYTCRLSHRSLTRRFSCQRRTTGAKDLARYATFSCCVELSDHPSLGVVAFTWTSHSS</sequence>
<name>A0A251TM68_HELAN</name>
<organism evidence="1 2">
    <name type="scientific">Helianthus annuus</name>
    <name type="common">Common sunflower</name>
    <dbReference type="NCBI Taxonomy" id="4232"/>
    <lineage>
        <taxon>Eukaryota</taxon>
        <taxon>Viridiplantae</taxon>
        <taxon>Streptophyta</taxon>
        <taxon>Embryophyta</taxon>
        <taxon>Tracheophyta</taxon>
        <taxon>Spermatophyta</taxon>
        <taxon>Magnoliopsida</taxon>
        <taxon>eudicotyledons</taxon>
        <taxon>Gunneridae</taxon>
        <taxon>Pentapetalae</taxon>
        <taxon>asterids</taxon>
        <taxon>campanulids</taxon>
        <taxon>Asterales</taxon>
        <taxon>Asteraceae</taxon>
        <taxon>Asteroideae</taxon>
        <taxon>Heliantheae alliance</taxon>
        <taxon>Heliantheae</taxon>
        <taxon>Helianthus</taxon>
    </lineage>
</organism>
<protein>
    <submittedName>
        <fullName evidence="1">Uncharacterized protein</fullName>
    </submittedName>
</protein>
<evidence type="ECO:0000313" key="1">
    <source>
        <dbReference type="EMBL" id="OTG12180.1"/>
    </source>
</evidence>
<keyword evidence="2" id="KW-1185">Reference proteome</keyword>
<reference evidence="2" key="1">
    <citation type="journal article" date="2017" name="Nature">
        <title>The sunflower genome provides insights into oil metabolism, flowering and Asterid evolution.</title>
        <authorList>
            <person name="Badouin H."/>
            <person name="Gouzy J."/>
            <person name="Grassa C.J."/>
            <person name="Murat F."/>
            <person name="Staton S.E."/>
            <person name="Cottret L."/>
            <person name="Lelandais-Briere C."/>
            <person name="Owens G.L."/>
            <person name="Carrere S."/>
            <person name="Mayjonade B."/>
            <person name="Legrand L."/>
            <person name="Gill N."/>
            <person name="Kane N.C."/>
            <person name="Bowers J.E."/>
            <person name="Hubner S."/>
            <person name="Bellec A."/>
            <person name="Berard A."/>
            <person name="Berges H."/>
            <person name="Blanchet N."/>
            <person name="Boniface M.C."/>
            <person name="Brunel D."/>
            <person name="Catrice O."/>
            <person name="Chaidir N."/>
            <person name="Claudel C."/>
            <person name="Donnadieu C."/>
            <person name="Faraut T."/>
            <person name="Fievet G."/>
            <person name="Helmstetter N."/>
            <person name="King M."/>
            <person name="Knapp S.J."/>
            <person name="Lai Z."/>
            <person name="Le Paslier M.C."/>
            <person name="Lippi Y."/>
            <person name="Lorenzon L."/>
            <person name="Mandel J.R."/>
            <person name="Marage G."/>
            <person name="Marchand G."/>
            <person name="Marquand E."/>
            <person name="Bret-Mestries E."/>
            <person name="Morien E."/>
            <person name="Nambeesan S."/>
            <person name="Nguyen T."/>
            <person name="Pegot-Espagnet P."/>
            <person name="Pouilly N."/>
            <person name="Raftis F."/>
            <person name="Sallet E."/>
            <person name="Schiex T."/>
            <person name="Thomas J."/>
            <person name="Vandecasteele C."/>
            <person name="Vares D."/>
            <person name="Vear F."/>
            <person name="Vautrin S."/>
            <person name="Crespi M."/>
            <person name="Mangin B."/>
            <person name="Burke J.M."/>
            <person name="Salse J."/>
            <person name="Munos S."/>
            <person name="Vincourt P."/>
            <person name="Rieseberg L.H."/>
            <person name="Langlade N.B."/>
        </authorList>
    </citation>
    <scope>NUCLEOTIDE SEQUENCE [LARGE SCALE GENOMIC DNA]</scope>
    <source>
        <strain evidence="2">cv. SF193</strain>
    </source>
</reference>
<gene>
    <name evidence="1" type="ORF">HannXRQ_Chr10g0306871</name>
</gene>
<evidence type="ECO:0000313" key="2">
    <source>
        <dbReference type="Proteomes" id="UP000215914"/>
    </source>
</evidence>
<dbReference type="InParanoid" id="A0A251TM68"/>
<accession>A0A251TM68</accession>
<dbReference type="AlphaFoldDB" id="A0A251TM68"/>
<dbReference type="Proteomes" id="UP000215914">
    <property type="component" value="Chromosome 10"/>
</dbReference>